<evidence type="ECO:0000313" key="2">
    <source>
        <dbReference type="Proteomes" id="UP000198211"/>
    </source>
</evidence>
<protein>
    <submittedName>
        <fullName evidence="1">Uncharacterized protein</fullName>
    </submittedName>
</protein>
<dbReference type="Proteomes" id="UP000198211">
    <property type="component" value="Unassembled WGS sequence"/>
</dbReference>
<name>A0A225UJX0_9STRA</name>
<sequence length="136" mass="15533">DDSLALKFRLQHTLATGSTVSILNQKLSRRFRENDRVVFMWKGFWEGEDIYSGIDVDETGWISVRPYSDGSRSGALVECCLRQFPASCLTVKGTESAVKDFHEMMQHESNQDVNEINRTLDKLLLEDSLSDIERNS</sequence>
<reference evidence="2" key="1">
    <citation type="submission" date="2017-03" db="EMBL/GenBank/DDBJ databases">
        <title>Phytopthora megakarya and P. palmivora, two closely related causual agents of cacao black pod achieved similar genome size and gene model numbers by different mechanisms.</title>
        <authorList>
            <person name="Ali S."/>
            <person name="Shao J."/>
            <person name="Larry D.J."/>
            <person name="Kronmiller B."/>
            <person name="Shen D."/>
            <person name="Strem M.D."/>
            <person name="Melnick R.L."/>
            <person name="Guiltinan M.J."/>
            <person name="Tyler B.M."/>
            <person name="Meinhardt L.W."/>
            <person name="Bailey B.A."/>
        </authorList>
    </citation>
    <scope>NUCLEOTIDE SEQUENCE [LARGE SCALE GENOMIC DNA]</scope>
    <source>
        <strain evidence="2">zdho120</strain>
    </source>
</reference>
<comment type="caution">
    <text evidence="1">The sequence shown here is derived from an EMBL/GenBank/DDBJ whole genome shotgun (WGS) entry which is preliminary data.</text>
</comment>
<evidence type="ECO:0000313" key="1">
    <source>
        <dbReference type="EMBL" id="OWY93362.1"/>
    </source>
</evidence>
<organism evidence="1 2">
    <name type="scientific">Phytophthora megakarya</name>
    <dbReference type="NCBI Taxonomy" id="4795"/>
    <lineage>
        <taxon>Eukaryota</taxon>
        <taxon>Sar</taxon>
        <taxon>Stramenopiles</taxon>
        <taxon>Oomycota</taxon>
        <taxon>Peronosporomycetes</taxon>
        <taxon>Peronosporales</taxon>
        <taxon>Peronosporaceae</taxon>
        <taxon>Phytophthora</taxon>
    </lineage>
</organism>
<dbReference type="AlphaFoldDB" id="A0A225UJX0"/>
<feature type="non-terminal residue" evidence="1">
    <location>
        <position position="1"/>
    </location>
</feature>
<proteinExistence type="predicted"/>
<dbReference type="OrthoDB" id="128858at2759"/>
<gene>
    <name evidence="1" type="ORF">PHMEG_00037272</name>
</gene>
<dbReference type="EMBL" id="NBNE01016216">
    <property type="protein sequence ID" value="OWY93362.1"/>
    <property type="molecule type" value="Genomic_DNA"/>
</dbReference>
<keyword evidence="2" id="KW-1185">Reference proteome</keyword>
<accession>A0A225UJX0</accession>